<proteinExistence type="predicted"/>
<dbReference type="RefSeq" id="WP_139079885.1">
    <property type="nucleotide sequence ID" value="NZ_VDFV01000001.1"/>
</dbReference>
<organism evidence="1 2">
    <name type="scientific">Rubellimicrobium roseum</name>
    <dbReference type="NCBI Taxonomy" id="687525"/>
    <lineage>
        <taxon>Bacteria</taxon>
        <taxon>Pseudomonadati</taxon>
        <taxon>Pseudomonadota</taxon>
        <taxon>Alphaproteobacteria</taxon>
        <taxon>Rhodobacterales</taxon>
        <taxon>Roseobacteraceae</taxon>
        <taxon>Rubellimicrobium</taxon>
    </lineage>
</organism>
<comment type="caution">
    <text evidence="1">The sequence shown here is derived from an EMBL/GenBank/DDBJ whole genome shotgun (WGS) entry which is preliminary data.</text>
</comment>
<evidence type="ECO:0000313" key="1">
    <source>
        <dbReference type="EMBL" id="TNC74891.1"/>
    </source>
</evidence>
<gene>
    <name evidence="1" type="ORF">FHG71_01810</name>
</gene>
<reference evidence="1 2" key="1">
    <citation type="submission" date="2019-06" db="EMBL/GenBank/DDBJ databases">
        <authorList>
            <person name="Jiang L."/>
        </authorList>
    </citation>
    <scope>NUCLEOTIDE SEQUENCE [LARGE SCALE GENOMIC DNA]</scope>
    <source>
        <strain evidence="1 2">YIM 48858</strain>
    </source>
</reference>
<sequence>MSFEQVGRLLTAADRLEEMVKALPRWNPQAGERWDEFLERSYEAEMNLANELRRVANCRLTMCSRRSRVDLTLAGISVTTNRGLARACLDWVEEVRATYNGLGTMLGHRSKPPEG</sequence>
<evidence type="ECO:0000313" key="2">
    <source>
        <dbReference type="Proteomes" id="UP000305709"/>
    </source>
</evidence>
<dbReference type="EMBL" id="VDFV01000001">
    <property type="protein sequence ID" value="TNC74891.1"/>
    <property type="molecule type" value="Genomic_DNA"/>
</dbReference>
<keyword evidence="2" id="KW-1185">Reference proteome</keyword>
<dbReference type="Proteomes" id="UP000305709">
    <property type="component" value="Unassembled WGS sequence"/>
</dbReference>
<accession>A0A5C4NJB6</accession>
<name>A0A5C4NJB6_9RHOB</name>
<protein>
    <submittedName>
        <fullName evidence="1">Uncharacterized protein</fullName>
    </submittedName>
</protein>
<dbReference type="AlphaFoldDB" id="A0A5C4NJB6"/>